<dbReference type="EMBL" id="JBHRTA010000055">
    <property type="protein sequence ID" value="MFC3199519.1"/>
    <property type="molecule type" value="Genomic_DNA"/>
</dbReference>
<reference evidence="9" key="1">
    <citation type="journal article" date="2019" name="Int. J. Syst. Evol. Microbiol.">
        <title>The Global Catalogue of Microorganisms (GCM) 10K type strain sequencing project: providing services to taxonomists for standard genome sequencing and annotation.</title>
        <authorList>
            <consortium name="The Broad Institute Genomics Platform"/>
            <consortium name="The Broad Institute Genome Sequencing Center for Infectious Disease"/>
            <person name="Wu L."/>
            <person name="Ma J."/>
        </authorList>
    </citation>
    <scope>NUCLEOTIDE SEQUENCE [LARGE SCALE GENOMIC DNA]</scope>
    <source>
        <strain evidence="9">KCTC 52416</strain>
    </source>
</reference>
<dbReference type="Gene3D" id="1.10.10.10">
    <property type="entry name" value="Winged helix-like DNA-binding domain superfamily/Winged helix DNA-binding domain"/>
    <property type="match status" value="1"/>
</dbReference>
<keyword evidence="3" id="KW-0731">Sigma factor</keyword>
<evidence type="ECO:0000313" key="9">
    <source>
        <dbReference type="Proteomes" id="UP001595526"/>
    </source>
</evidence>
<dbReference type="InterPro" id="IPR036388">
    <property type="entry name" value="WH-like_DNA-bd_sf"/>
</dbReference>
<dbReference type="Gene3D" id="1.10.1740.10">
    <property type="match status" value="1"/>
</dbReference>
<accession>A0ABV7JN73</accession>
<evidence type="ECO:0000259" key="6">
    <source>
        <dbReference type="Pfam" id="PF04542"/>
    </source>
</evidence>
<dbReference type="PANTHER" id="PTHR43133">
    <property type="entry name" value="RNA POLYMERASE ECF-TYPE SIGMA FACTO"/>
    <property type="match status" value="1"/>
</dbReference>
<dbReference type="Pfam" id="PF08281">
    <property type="entry name" value="Sigma70_r4_2"/>
    <property type="match status" value="1"/>
</dbReference>
<dbReference type="SUPFAM" id="SSF88659">
    <property type="entry name" value="Sigma3 and sigma4 domains of RNA polymerase sigma factors"/>
    <property type="match status" value="1"/>
</dbReference>
<dbReference type="InterPro" id="IPR013324">
    <property type="entry name" value="RNA_pol_sigma_r3/r4-like"/>
</dbReference>
<dbReference type="InterPro" id="IPR013325">
    <property type="entry name" value="RNA_pol_sigma_r2"/>
</dbReference>
<dbReference type="Proteomes" id="UP001595526">
    <property type="component" value="Unassembled WGS sequence"/>
</dbReference>
<dbReference type="Pfam" id="PF04542">
    <property type="entry name" value="Sigma70_r2"/>
    <property type="match status" value="1"/>
</dbReference>
<feature type="domain" description="RNA polymerase sigma-70 region 2" evidence="6">
    <location>
        <begin position="37"/>
        <end position="99"/>
    </location>
</feature>
<evidence type="ECO:0000256" key="5">
    <source>
        <dbReference type="ARBA" id="ARBA00023163"/>
    </source>
</evidence>
<gene>
    <name evidence="8" type="ORF">ACFOET_18020</name>
</gene>
<dbReference type="InterPro" id="IPR007627">
    <property type="entry name" value="RNA_pol_sigma70_r2"/>
</dbReference>
<dbReference type="PANTHER" id="PTHR43133:SF8">
    <property type="entry name" value="RNA POLYMERASE SIGMA FACTOR HI_1459-RELATED"/>
    <property type="match status" value="1"/>
</dbReference>
<evidence type="ECO:0000313" key="8">
    <source>
        <dbReference type="EMBL" id="MFC3199519.1"/>
    </source>
</evidence>
<organism evidence="8 9">
    <name type="scientific">Parapedobacter deserti</name>
    <dbReference type="NCBI Taxonomy" id="1912957"/>
    <lineage>
        <taxon>Bacteria</taxon>
        <taxon>Pseudomonadati</taxon>
        <taxon>Bacteroidota</taxon>
        <taxon>Sphingobacteriia</taxon>
        <taxon>Sphingobacteriales</taxon>
        <taxon>Sphingobacteriaceae</taxon>
        <taxon>Parapedobacter</taxon>
    </lineage>
</organism>
<keyword evidence="2" id="KW-0805">Transcription regulation</keyword>
<evidence type="ECO:0000256" key="3">
    <source>
        <dbReference type="ARBA" id="ARBA00023082"/>
    </source>
</evidence>
<evidence type="ECO:0000256" key="4">
    <source>
        <dbReference type="ARBA" id="ARBA00023125"/>
    </source>
</evidence>
<evidence type="ECO:0000259" key="7">
    <source>
        <dbReference type="Pfam" id="PF08281"/>
    </source>
</evidence>
<dbReference type="InterPro" id="IPR014284">
    <property type="entry name" value="RNA_pol_sigma-70_dom"/>
</dbReference>
<feature type="domain" description="RNA polymerase sigma factor 70 region 4 type 2" evidence="7">
    <location>
        <begin position="129"/>
        <end position="180"/>
    </location>
</feature>
<dbReference type="NCBIfam" id="TIGR02937">
    <property type="entry name" value="sigma70-ECF"/>
    <property type="match status" value="1"/>
</dbReference>
<proteinExistence type="inferred from homology"/>
<dbReference type="RefSeq" id="WP_379025228.1">
    <property type="nucleotide sequence ID" value="NZ_JBHRTA010000055.1"/>
</dbReference>
<dbReference type="SUPFAM" id="SSF88946">
    <property type="entry name" value="Sigma2 domain of RNA polymerase sigma factors"/>
    <property type="match status" value="1"/>
</dbReference>
<comment type="similarity">
    <text evidence="1">Belongs to the sigma-70 factor family. ECF subfamily.</text>
</comment>
<sequence length="202" mass="23463">MERRAKDHNTDLFRELGIKGRDEEAWGVIYSVYWGALVRFISMKFTAIDREDVEDIAVEAMIKLWLKREVVARHDIPKDWLFRCAKNDALDFLKKRERRKLEPLAESHEQVPDDSAALYHLEPDERTEAAKQAVARLPPETRKALRMKYLDGLGNQKIAKLLGKSAQTIANQLLTGMRKLQQWMDVKESMPKKDDSKKGNDE</sequence>
<evidence type="ECO:0000256" key="1">
    <source>
        <dbReference type="ARBA" id="ARBA00010641"/>
    </source>
</evidence>
<protein>
    <submittedName>
        <fullName evidence="8">RNA polymerase sigma factor</fullName>
    </submittedName>
</protein>
<dbReference type="InterPro" id="IPR013249">
    <property type="entry name" value="RNA_pol_sigma70_r4_t2"/>
</dbReference>
<dbReference type="InterPro" id="IPR039425">
    <property type="entry name" value="RNA_pol_sigma-70-like"/>
</dbReference>
<evidence type="ECO:0000256" key="2">
    <source>
        <dbReference type="ARBA" id="ARBA00023015"/>
    </source>
</evidence>
<keyword evidence="4" id="KW-0238">DNA-binding</keyword>
<comment type="caution">
    <text evidence="8">The sequence shown here is derived from an EMBL/GenBank/DDBJ whole genome shotgun (WGS) entry which is preliminary data.</text>
</comment>
<name>A0ABV7JN73_9SPHI</name>
<keyword evidence="5" id="KW-0804">Transcription</keyword>
<keyword evidence="9" id="KW-1185">Reference proteome</keyword>